<dbReference type="Gene3D" id="3.30.200.20">
    <property type="entry name" value="Phosphorylase Kinase, domain 1"/>
    <property type="match status" value="1"/>
</dbReference>
<evidence type="ECO:0000259" key="17">
    <source>
        <dbReference type="PROSITE" id="PS51473"/>
    </source>
</evidence>
<dbReference type="SUPFAM" id="SSF56112">
    <property type="entry name" value="Protein kinase-like (PK-like)"/>
    <property type="match status" value="1"/>
</dbReference>
<keyword evidence="10 15" id="KW-1133">Transmembrane helix</keyword>
<keyword evidence="5" id="KW-0732">Signal</keyword>
<evidence type="ECO:0000256" key="6">
    <source>
        <dbReference type="ARBA" id="ARBA00022737"/>
    </source>
</evidence>
<dbReference type="CDD" id="cd14066">
    <property type="entry name" value="STKc_IRAK"/>
    <property type="match status" value="1"/>
</dbReference>
<reference evidence="18" key="1">
    <citation type="submission" date="2013-05" db="EMBL/GenBank/DDBJ databases">
        <title>Building the sugarcane genome for biotechnology and identifying evolutionary trends.</title>
        <authorList>
            <person name="De Setta N."/>
            <person name="Monteiro-Vitorello C.B."/>
            <person name="Metcalfe C.J."/>
            <person name="Cruz G.M.Q."/>
            <person name="Del Bem L.E."/>
            <person name="Vicentini R."/>
            <person name="Nogueira F.T.S."/>
            <person name="Campos R.A."/>
            <person name="Nunes S.L."/>
            <person name="Turrini P.C.G."/>
            <person name="Vieira A.P."/>
            <person name="Cruz E.A.O."/>
            <person name="Correa T.C.S."/>
            <person name="Hotta C.T."/>
            <person name="de Mello-Varani A."/>
            <person name="Vautrin S."/>
            <person name="Trindade A.S."/>
            <person name="Vilela M.M."/>
            <person name="Horta C.L."/>
            <person name="Sato P.M."/>
            <person name="de Andrade R.F."/>
            <person name="Nishiyama M.Y."/>
            <person name="Cardoso-Silva C.B."/>
            <person name="Scortecci K.C."/>
            <person name="Garcia A.A.F."/>
            <person name="Carneiro M.S."/>
            <person name="Kim C."/>
            <person name="Paterson A.H."/>
            <person name="Berges H."/>
            <person name="D'Hont A."/>
            <person name="de-Souza A.P."/>
            <person name="Souza G.M."/>
            <person name="Vincentz M."/>
            <person name="Kitajima J.P."/>
            <person name="Van Sluys M.-A."/>
        </authorList>
    </citation>
    <scope>NUCLEOTIDE SEQUENCE</scope>
</reference>
<feature type="transmembrane region" description="Helical" evidence="15">
    <location>
        <begin position="249"/>
        <end position="273"/>
    </location>
</feature>
<keyword evidence="9 13" id="KW-0067">ATP-binding</keyword>
<dbReference type="InterPro" id="IPR008271">
    <property type="entry name" value="Ser/Thr_kinase_AS"/>
</dbReference>
<dbReference type="EMBL" id="KF184872">
    <property type="protein sequence ID" value="AGT16413.1"/>
    <property type="molecule type" value="Genomic_DNA"/>
</dbReference>
<dbReference type="AlphaFoldDB" id="A0A059PZT0"/>
<evidence type="ECO:0000256" key="1">
    <source>
        <dbReference type="ARBA" id="ARBA00004167"/>
    </source>
</evidence>
<keyword evidence="2" id="KW-0723">Serine/threonine-protein kinase</keyword>
<evidence type="ECO:0000256" key="15">
    <source>
        <dbReference type="SAM" id="Phobius"/>
    </source>
</evidence>
<evidence type="ECO:0000259" key="16">
    <source>
        <dbReference type="PROSITE" id="PS50011"/>
    </source>
</evidence>
<dbReference type="InterPro" id="IPR002902">
    <property type="entry name" value="GNK2"/>
</dbReference>
<feature type="domain" description="Gnk2-homologous" evidence="17">
    <location>
        <begin position="1"/>
        <end position="94"/>
    </location>
</feature>
<proteinExistence type="predicted"/>
<dbReference type="GO" id="GO:0006950">
    <property type="term" value="P:response to stress"/>
    <property type="evidence" value="ECO:0007669"/>
    <property type="project" value="UniProtKB-ARBA"/>
</dbReference>
<accession>A0A059PZT0</accession>
<comment type="subcellular location">
    <subcellularLocation>
        <location evidence="1">Membrane</location>
        <topology evidence="1">Single-pass membrane protein</topology>
    </subcellularLocation>
</comment>
<keyword evidence="6" id="KW-0677">Repeat</keyword>
<dbReference type="PANTHER" id="PTHR27002">
    <property type="entry name" value="RECEPTOR-LIKE SERINE/THREONINE-PROTEIN KINASE SD1-8"/>
    <property type="match status" value="1"/>
</dbReference>
<dbReference type="Pfam" id="PF07714">
    <property type="entry name" value="PK_Tyr_Ser-Thr"/>
    <property type="match status" value="1"/>
</dbReference>
<organism evidence="18">
    <name type="scientific">Saccharum hybrid cultivar R570</name>
    <dbReference type="NCBI Taxonomy" id="131158"/>
    <lineage>
        <taxon>Eukaryota</taxon>
        <taxon>Viridiplantae</taxon>
        <taxon>Streptophyta</taxon>
        <taxon>Embryophyta</taxon>
        <taxon>Tracheophyta</taxon>
        <taxon>Spermatophyta</taxon>
        <taxon>Magnoliopsida</taxon>
        <taxon>Liliopsida</taxon>
        <taxon>Poales</taxon>
        <taxon>Poaceae</taxon>
        <taxon>PACMAD clade</taxon>
        <taxon>Panicoideae</taxon>
        <taxon>Andropogonodae</taxon>
        <taxon>Andropogoneae</taxon>
        <taxon>Saccharinae</taxon>
        <taxon>Saccharum</taxon>
        <taxon>Saccharum officinarum species complex</taxon>
    </lineage>
</organism>
<keyword evidence="12" id="KW-0325">Glycoprotein</keyword>
<evidence type="ECO:0000256" key="8">
    <source>
        <dbReference type="ARBA" id="ARBA00022777"/>
    </source>
</evidence>
<evidence type="ECO:0000256" key="13">
    <source>
        <dbReference type="PROSITE-ProRule" id="PRU10141"/>
    </source>
</evidence>
<dbReference type="PROSITE" id="PS00107">
    <property type="entry name" value="PROTEIN_KINASE_ATP"/>
    <property type="match status" value="1"/>
</dbReference>
<keyword evidence="4 15" id="KW-0812">Transmembrane</keyword>
<dbReference type="PROSITE" id="PS51473">
    <property type="entry name" value="GNK2"/>
    <property type="match status" value="2"/>
</dbReference>
<keyword evidence="11 15" id="KW-0472">Membrane</keyword>
<evidence type="ECO:0000256" key="4">
    <source>
        <dbReference type="ARBA" id="ARBA00022692"/>
    </source>
</evidence>
<dbReference type="GO" id="GO:0005524">
    <property type="term" value="F:ATP binding"/>
    <property type="evidence" value="ECO:0007669"/>
    <property type="project" value="UniProtKB-UniRule"/>
</dbReference>
<sequence length="831" mass="92410">MIICPETGRANRGTGGCHSPQEHLLLPLHFATSIVGQGNDTIYALALCRGDLNDTACGECVANTFDKIFNVTYECYVWDGYYGSCHVFYSIDNIALPSNATEQNEETPFERWNIKNVTGDADDVRLITGLIHELVAKTVEAAASTAPMRFATGVMDSGTTFPTVYSMAQCAPDLSAGRCLACLQRLVGMVNSTMALRMGAQIHVMRCYFRYEAYVFYDSQPMLRVGPSAPAPAPTPATVAKRKRHMSKLWAIPIVVVPLAAAAFLCFIFYSPWFRRYREGSQHFQGEELVWDGKNSEFSVFDLEQVLEATDHFSEENKLGQGGFGAVYKGQFAEGLEIAVKRLASHSGQGFTEFKNEVQLIAKLQHRNLVRLLGCCSQEEEKILVYEYLPNKSLDFFIFDENKRALLDWSKLLSIIEGIAHGLLYLHKHSRLRVIHRDLKPSNILLDGELNPKISYFGLAKIFSSNNTQASTTRRVVGTYGYMAPEYASEGIFSIKSDVFSFGVLVLEILTGKRNSGSHQCGDFINLIGYAWQLWQEEKWTDLVDASLTPTSQSAEIMRCIKIALLCVQENADDRPTMADVIAMLSSETTIMAEPKQPAYFNVRVGNQEASTATTESCRPHGSASLSKKRQVRSFQRRFSAPDADGWQEVLAREPSEHCAGPRPAPTRQKLRGPPRRIPEELHGKCFNCLSTHCVASCWLPPRCLRCRRFRHLARDCRRTRQMAPACLDAADAAVVNVGVECAAMPVSHGDPLDSGGRAGRDNDIASVCVEVVRIQDDRDFWDPMLMEANFVKVILSHDMQVSWDPMSLEAGLQVDMPGCSGGCRMEIKGG</sequence>
<dbReference type="InterPro" id="IPR000719">
    <property type="entry name" value="Prot_kinase_dom"/>
</dbReference>
<keyword evidence="3" id="KW-0808">Transferase</keyword>
<dbReference type="SMART" id="SM00220">
    <property type="entry name" value="S_TKc"/>
    <property type="match status" value="1"/>
</dbReference>
<dbReference type="InterPro" id="IPR011009">
    <property type="entry name" value="Kinase-like_dom_sf"/>
</dbReference>
<dbReference type="FunFam" id="3.30.200.20:FF:000142">
    <property type="entry name" value="Cysteine-rich receptor-like protein kinase 10"/>
    <property type="match status" value="1"/>
</dbReference>
<dbReference type="Gene3D" id="1.10.510.10">
    <property type="entry name" value="Transferase(Phosphotransferase) domain 1"/>
    <property type="match status" value="1"/>
</dbReference>
<dbReference type="InterPro" id="IPR038408">
    <property type="entry name" value="GNK2_sf"/>
</dbReference>
<protein>
    <recommendedName>
        <fullName evidence="19">Cysteine-rich receptor-like protein kinase</fullName>
    </recommendedName>
</protein>
<name>A0A059PZT0_9POAL</name>
<keyword evidence="7 13" id="KW-0547">Nucleotide-binding</keyword>
<feature type="domain" description="Gnk2-homologous" evidence="17">
    <location>
        <begin position="109"/>
        <end position="216"/>
    </location>
</feature>
<dbReference type="PROSITE" id="PS50011">
    <property type="entry name" value="PROTEIN_KINASE_DOM"/>
    <property type="match status" value="1"/>
</dbReference>
<dbReference type="GO" id="GO:0004674">
    <property type="term" value="F:protein serine/threonine kinase activity"/>
    <property type="evidence" value="ECO:0007669"/>
    <property type="project" value="UniProtKB-KW"/>
</dbReference>
<dbReference type="Pfam" id="PF01657">
    <property type="entry name" value="Stress-antifung"/>
    <property type="match status" value="2"/>
</dbReference>
<keyword evidence="8" id="KW-0418">Kinase</keyword>
<evidence type="ECO:0000256" key="5">
    <source>
        <dbReference type="ARBA" id="ARBA00022729"/>
    </source>
</evidence>
<feature type="binding site" evidence="13">
    <location>
        <position position="341"/>
    </location>
    <ligand>
        <name>ATP</name>
        <dbReference type="ChEBI" id="CHEBI:30616"/>
    </ligand>
</feature>
<evidence type="ECO:0000256" key="9">
    <source>
        <dbReference type="ARBA" id="ARBA00022840"/>
    </source>
</evidence>
<evidence type="ECO:0000256" key="10">
    <source>
        <dbReference type="ARBA" id="ARBA00022989"/>
    </source>
</evidence>
<dbReference type="FunFam" id="3.30.430.20:FF:000021">
    <property type="entry name" value="Protein kinase domain containing protein, expressed"/>
    <property type="match status" value="1"/>
</dbReference>
<feature type="domain" description="Protein kinase" evidence="16">
    <location>
        <begin position="313"/>
        <end position="591"/>
    </location>
</feature>
<dbReference type="PANTHER" id="PTHR27002:SF345">
    <property type="entry name" value="PROTEIN KINASE DOMAIN-CONTAINING PROTEIN"/>
    <property type="match status" value="1"/>
</dbReference>
<evidence type="ECO:0000256" key="3">
    <source>
        <dbReference type="ARBA" id="ARBA00022679"/>
    </source>
</evidence>
<evidence type="ECO:0000256" key="2">
    <source>
        <dbReference type="ARBA" id="ARBA00022527"/>
    </source>
</evidence>
<dbReference type="Gene3D" id="3.30.430.20">
    <property type="entry name" value="Gnk2 domain, C-X8-C-X2-C motif"/>
    <property type="match status" value="2"/>
</dbReference>
<dbReference type="CDD" id="cd23509">
    <property type="entry name" value="Gnk2-like"/>
    <property type="match status" value="2"/>
</dbReference>
<feature type="region of interest" description="Disordered" evidence="14">
    <location>
        <begin position="655"/>
        <end position="675"/>
    </location>
</feature>
<evidence type="ECO:0000313" key="18">
    <source>
        <dbReference type="EMBL" id="AGT16413.1"/>
    </source>
</evidence>
<evidence type="ECO:0000256" key="12">
    <source>
        <dbReference type="ARBA" id="ARBA00023180"/>
    </source>
</evidence>
<evidence type="ECO:0008006" key="19">
    <source>
        <dbReference type="Google" id="ProtNLM"/>
    </source>
</evidence>
<evidence type="ECO:0000256" key="14">
    <source>
        <dbReference type="SAM" id="MobiDB-lite"/>
    </source>
</evidence>
<dbReference type="FunFam" id="1.10.510.10:FF:000129">
    <property type="entry name" value="cysteine-rich receptor-like protein kinase 10"/>
    <property type="match status" value="1"/>
</dbReference>
<dbReference type="GO" id="GO:0005886">
    <property type="term" value="C:plasma membrane"/>
    <property type="evidence" value="ECO:0007669"/>
    <property type="project" value="TreeGrafter"/>
</dbReference>
<dbReference type="InterPro" id="IPR017441">
    <property type="entry name" value="Protein_kinase_ATP_BS"/>
</dbReference>
<dbReference type="InterPro" id="IPR001245">
    <property type="entry name" value="Ser-Thr/Tyr_kinase_cat_dom"/>
</dbReference>
<dbReference type="PROSITE" id="PS00108">
    <property type="entry name" value="PROTEIN_KINASE_ST"/>
    <property type="match status" value="1"/>
</dbReference>
<gene>
    <name evidence="18" type="ORF">SHCRBa_162_H04_R_70</name>
</gene>
<evidence type="ECO:0000256" key="7">
    <source>
        <dbReference type="ARBA" id="ARBA00022741"/>
    </source>
</evidence>
<evidence type="ECO:0000256" key="11">
    <source>
        <dbReference type="ARBA" id="ARBA00023136"/>
    </source>
</evidence>